<proteinExistence type="predicted"/>
<evidence type="ECO:0000313" key="2">
    <source>
        <dbReference type="Proteomes" id="UP000011717"/>
    </source>
</evidence>
<dbReference type="Proteomes" id="UP000011717">
    <property type="component" value="Unassembled WGS sequence"/>
</dbReference>
<name>M2T549_9SPHN</name>
<dbReference type="AlphaFoldDB" id="M2T549"/>
<sequence>MLRTDPELRRAFEERLAADPAFAGDPDARLQWFADRSPHLKSGGTVYPIKREAARR</sequence>
<accession>M2T549</accession>
<comment type="caution">
    <text evidence="1">The sequence shown here is derived from an EMBL/GenBank/DDBJ whole genome shotgun (WGS) entry which is preliminary data.</text>
</comment>
<dbReference type="EMBL" id="AMRV01000025">
    <property type="protein sequence ID" value="EMD81614.1"/>
    <property type="molecule type" value="Genomic_DNA"/>
</dbReference>
<evidence type="ECO:0000313" key="1">
    <source>
        <dbReference type="EMBL" id="EMD81614.1"/>
    </source>
</evidence>
<reference evidence="1 2" key="1">
    <citation type="journal article" date="2013" name="Genome Announc.">
        <title>Draft Genome Sequence of Strain JLT2015T, Belonging to the Family Sphingomonadaceae of the Alphaproteobacteria.</title>
        <authorList>
            <person name="Tang K."/>
            <person name="Liu K."/>
            <person name="Li S."/>
            <person name="Jiao N."/>
        </authorList>
    </citation>
    <scope>NUCLEOTIDE SEQUENCE [LARGE SCALE GENOMIC DNA]</scope>
    <source>
        <strain evidence="1 2">JLT2015</strain>
    </source>
</reference>
<protein>
    <submittedName>
        <fullName evidence="1">Uncharacterized protein</fullName>
    </submittedName>
</protein>
<organism evidence="1 2">
    <name type="scientific">Pacificimonas flava</name>
    <dbReference type="NCBI Taxonomy" id="1234595"/>
    <lineage>
        <taxon>Bacteria</taxon>
        <taxon>Pseudomonadati</taxon>
        <taxon>Pseudomonadota</taxon>
        <taxon>Alphaproteobacteria</taxon>
        <taxon>Sphingomonadales</taxon>
        <taxon>Sphingosinicellaceae</taxon>
        <taxon>Pacificimonas</taxon>
    </lineage>
</organism>
<keyword evidence="2" id="KW-1185">Reference proteome</keyword>
<gene>
    <name evidence="1" type="ORF">C725_3022</name>
</gene>